<keyword evidence="4 5" id="KW-0961">Cell wall biogenesis/degradation</keyword>
<dbReference type="RefSeq" id="WP_055679591.1">
    <property type="nucleotide sequence ID" value="NZ_AZCX01000012.1"/>
</dbReference>
<dbReference type="NCBIfam" id="TIGR01688">
    <property type="entry name" value="dltC"/>
    <property type="match status" value="1"/>
</dbReference>
<dbReference type="NCBIfam" id="NF003464">
    <property type="entry name" value="PRK05087.1"/>
    <property type="match status" value="1"/>
</dbReference>
<dbReference type="OrthoDB" id="6462171at2"/>
<dbReference type="PATRIC" id="fig|1302272.5.peg.696"/>
<comment type="pathway">
    <text evidence="5">Cell wall biogenesis; lipoteichoic acid biosynthesis.</text>
</comment>
<proteinExistence type="inferred from homology"/>
<name>A0A0R1HWC8_9LACO</name>
<dbReference type="AlphaFoldDB" id="A0A0R1HWC8"/>
<comment type="caution">
    <text evidence="7">The sequence shown here is derived from an EMBL/GenBank/DDBJ whole genome shotgun (WGS) entry which is preliminary data.</text>
</comment>
<accession>A0A0R1HWC8</accession>
<keyword evidence="1 5" id="KW-0596">Phosphopantetheine</keyword>
<evidence type="ECO:0000256" key="1">
    <source>
        <dbReference type="ARBA" id="ARBA00022450"/>
    </source>
</evidence>
<comment type="subcellular location">
    <subcellularLocation>
        <location evidence="5">Cytoplasm</location>
    </subcellularLocation>
</comment>
<dbReference type="InterPro" id="IPR036736">
    <property type="entry name" value="ACP-like_sf"/>
</dbReference>
<comment type="similarity">
    <text evidence="5">Belongs to the DltC family.</text>
</comment>
<dbReference type="GO" id="GO:0036370">
    <property type="term" value="F:D-alanyl carrier activity"/>
    <property type="evidence" value="ECO:0007669"/>
    <property type="project" value="UniProtKB-UniRule"/>
</dbReference>
<gene>
    <name evidence="5" type="primary">dltC</name>
    <name evidence="7" type="ORF">FC96_GL000698</name>
</gene>
<dbReference type="Gene3D" id="1.10.1200.10">
    <property type="entry name" value="ACP-like"/>
    <property type="match status" value="1"/>
</dbReference>
<feature type="modified residue" description="O-(pantetheine 4'-phosphoryl)serine" evidence="5">
    <location>
        <position position="35"/>
    </location>
</feature>
<dbReference type="InterPro" id="IPR003230">
    <property type="entry name" value="DltC"/>
</dbReference>
<dbReference type="GO" id="GO:0070395">
    <property type="term" value="P:lipoteichoic acid biosynthetic process"/>
    <property type="evidence" value="ECO:0007669"/>
    <property type="project" value="UniProtKB-UniRule"/>
</dbReference>
<reference evidence="7 8" key="1">
    <citation type="journal article" date="2015" name="Genome Announc.">
        <title>Expanding the biotechnology potential of lactobacilli through comparative genomics of 213 strains and associated genera.</title>
        <authorList>
            <person name="Sun Z."/>
            <person name="Harris H.M."/>
            <person name="McCann A."/>
            <person name="Guo C."/>
            <person name="Argimon S."/>
            <person name="Zhang W."/>
            <person name="Yang X."/>
            <person name="Jeffery I.B."/>
            <person name="Cooney J.C."/>
            <person name="Kagawa T.F."/>
            <person name="Liu W."/>
            <person name="Song Y."/>
            <person name="Salvetti E."/>
            <person name="Wrobel A."/>
            <person name="Rasinkangas P."/>
            <person name="Parkhill J."/>
            <person name="Rea M.C."/>
            <person name="O'Sullivan O."/>
            <person name="Ritari J."/>
            <person name="Douillard F.P."/>
            <person name="Paul Ross R."/>
            <person name="Yang R."/>
            <person name="Briner A.E."/>
            <person name="Felis G.E."/>
            <person name="de Vos W.M."/>
            <person name="Barrangou R."/>
            <person name="Klaenhammer T.R."/>
            <person name="Caufield P.W."/>
            <person name="Cui Y."/>
            <person name="Zhang H."/>
            <person name="O'Toole P.W."/>
        </authorList>
    </citation>
    <scope>NUCLEOTIDE SEQUENCE [LARGE SCALE GENOMIC DNA]</scope>
    <source>
        <strain evidence="7 8">JCM 15530</strain>
    </source>
</reference>
<dbReference type="InterPro" id="IPR009081">
    <property type="entry name" value="PP-bd_ACP"/>
</dbReference>
<evidence type="ECO:0000256" key="2">
    <source>
        <dbReference type="ARBA" id="ARBA00022490"/>
    </source>
</evidence>
<evidence type="ECO:0000313" key="8">
    <source>
        <dbReference type="Proteomes" id="UP000050911"/>
    </source>
</evidence>
<protein>
    <recommendedName>
        <fullName evidence="5">D-alanyl carrier protein</fullName>
        <shortName evidence="5">DCP</shortName>
    </recommendedName>
    <alternativeName>
        <fullName evidence="5">D-alanine--poly(phosphoribitol) ligase subunit 2</fullName>
    </alternativeName>
</protein>
<dbReference type="GO" id="GO:0005737">
    <property type="term" value="C:cytoplasm"/>
    <property type="evidence" value="ECO:0007669"/>
    <property type="project" value="UniProtKB-SubCell"/>
</dbReference>
<evidence type="ECO:0000256" key="3">
    <source>
        <dbReference type="ARBA" id="ARBA00022553"/>
    </source>
</evidence>
<feature type="domain" description="Carrier" evidence="6">
    <location>
        <begin position="1"/>
        <end position="77"/>
    </location>
</feature>
<dbReference type="Pfam" id="PF00550">
    <property type="entry name" value="PP-binding"/>
    <property type="match status" value="1"/>
</dbReference>
<evidence type="ECO:0000256" key="5">
    <source>
        <dbReference type="HAMAP-Rule" id="MF_00565"/>
    </source>
</evidence>
<dbReference type="UniPathway" id="UPA00556"/>
<comment type="PTM">
    <text evidence="5">4'-phosphopantetheine is transferred from CoA to a specific serine of apo-DCP.</text>
</comment>
<evidence type="ECO:0000256" key="4">
    <source>
        <dbReference type="ARBA" id="ARBA00023316"/>
    </source>
</evidence>
<dbReference type="SUPFAM" id="SSF47336">
    <property type="entry name" value="ACP-like"/>
    <property type="match status" value="1"/>
</dbReference>
<organism evidence="7 8">
    <name type="scientific">Secundilactobacillus kimchicus JCM 15530</name>
    <dbReference type="NCBI Taxonomy" id="1302272"/>
    <lineage>
        <taxon>Bacteria</taxon>
        <taxon>Bacillati</taxon>
        <taxon>Bacillota</taxon>
        <taxon>Bacilli</taxon>
        <taxon>Lactobacillales</taxon>
        <taxon>Lactobacillaceae</taxon>
        <taxon>Secundilactobacillus</taxon>
    </lineage>
</organism>
<evidence type="ECO:0000313" key="7">
    <source>
        <dbReference type="EMBL" id="KRK47079.1"/>
    </source>
</evidence>
<dbReference type="EMBL" id="AZCX01000012">
    <property type="protein sequence ID" value="KRK47079.1"/>
    <property type="molecule type" value="Genomic_DNA"/>
</dbReference>
<sequence length="77" mass="8744">MKNEQEVYAILADLTGEQLNDKPDQELFNSGLMDSMATVQLVMELEEKLNVNIPISEFERSEWDTPAKIMTQVAALQ</sequence>
<dbReference type="PROSITE" id="PS50075">
    <property type="entry name" value="CARRIER"/>
    <property type="match status" value="1"/>
</dbReference>
<comment type="function">
    <text evidence="5">Carrier protein involved in the D-alanylation of lipoteichoic acid (LTA). The loading of thioester-linked D-alanine onto DltC is catalyzed by D-alanine--D-alanyl carrier protein ligase DltA. The DltC-carried D-alanyl group is further transferred to cell membrane phosphatidylglycerol (PG) by forming an ester bond, probably catalyzed by DltD. D-alanylation of LTA plays an important role in modulating the properties of the cell wall in Gram-positive bacteria, influencing the net charge of the cell wall.</text>
</comment>
<dbReference type="HAMAP" id="MF_00565">
    <property type="entry name" value="DltC"/>
    <property type="match status" value="1"/>
</dbReference>
<keyword evidence="3 5" id="KW-0597">Phosphoprotein</keyword>
<evidence type="ECO:0000259" key="6">
    <source>
        <dbReference type="PROSITE" id="PS50075"/>
    </source>
</evidence>
<keyword evidence="2 5" id="KW-0963">Cytoplasm</keyword>
<keyword evidence="8" id="KW-1185">Reference proteome</keyword>
<dbReference type="Proteomes" id="UP000050911">
    <property type="component" value="Unassembled WGS sequence"/>
</dbReference>
<dbReference type="GO" id="GO:0071555">
    <property type="term" value="P:cell wall organization"/>
    <property type="evidence" value="ECO:0007669"/>
    <property type="project" value="UniProtKB-KW"/>
</dbReference>
<dbReference type="STRING" id="1302272.FC96_GL000698"/>